<dbReference type="PANTHER" id="PTHR38703">
    <property type="entry name" value="CHROMOSOME 8, WHOLE GENOME SHOTGUN SEQUENCE"/>
    <property type="match status" value="1"/>
</dbReference>
<proteinExistence type="predicted"/>
<comment type="caution">
    <text evidence="2">The sequence shown here is derived from an EMBL/GenBank/DDBJ whole genome shotgun (WGS) entry which is preliminary data.</text>
</comment>
<accession>A0AAN7YK76</accession>
<evidence type="ECO:0000313" key="3">
    <source>
        <dbReference type="Proteomes" id="UP001310890"/>
    </source>
</evidence>
<feature type="compositionally biased region" description="Basic and acidic residues" evidence="1">
    <location>
        <begin position="1"/>
        <end position="11"/>
    </location>
</feature>
<dbReference type="AlphaFoldDB" id="A0AAN7YK76"/>
<name>A0AAN7YK76_9PEZI</name>
<sequence length="548" mass="59481">MVGSSPRERLSKLFHKRHASDEPKAQDVRTTPPPASPSSAASPQQGGVVKRQSSRRSIRDMVQGRGQGHSKRNSMAVDDTIPPSTSLGAQTAATKAMYPDQEHARLPSLGHQTALSDDIQQSAFSDDQRASGRGEYGQGLSDLGGQSKPLQPAPGLRSSPGRGNGLNGSAVSGAAGEALPPLNYKKRSPGENDGRLLGSPISAVDSNESRSLSHKRDVNDLRQSGDAARPGSQGAGAVYTPETSMDSERQRNKRSSLDQRLPSHPSDELTADLAGDRVLRQVSGPTSLPLRQAPREPQLADKDIDLRGVVDLTNTEDTTLHQKWAPSVTHEVIRQDVHTIFHEETTREIHEHHVFHRVLPIVDIEVLPARHFVPVSGGYAEIAEEEVPGRTGKNAQWLIAETVSKMLPKETHSIVPERFTARKFEGNEGEYKEYMTPAGYKRTEQWWVHPPTFYEPNAIASGQTYPFFLGSPDPRDDGLRARLPGGGVIGMSPLLAQQRREQTTVHEPSRQSEAVPPPVPSHRVFPADLVDSARSGPTTGMQASGHGA</sequence>
<feature type="compositionally biased region" description="Polar residues" evidence="1">
    <location>
        <begin position="82"/>
        <end position="93"/>
    </location>
</feature>
<feature type="region of interest" description="Disordered" evidence="1">
    <location>
        <begin position="1"/>
        <end position="276"/>
    </location>
</feature>
<dbReference type="EMBL" id="JAVRRL010000029">
    <property type="protein sequence ID" value="KAK5112609.1"/>
    <property type="molecule type" value="Genomic_DNA"/>
</dbReference>
<protein>
    <submittedName>
        <fullName evidence="2">Uncharacterized protein</fullName>
    </submittedName>
</protein>
<evidence type="ECO:0000256" key="1">
    <source>
        <dbReference type="SAM" id="MobiDB-lite"/>
    </source>
</evidence>
<feature type="compositionally biased region" description="Polar residues" evidence="1">
    <location>
        <begin position="110"/>
        <end position="125"/>
    </location>
</feature>
<feature type="compositionally biased region" description="Basic and acidic residues" evidence="1">
    <location>
        <begin position="498"/>
        <end position="510"/>
    </location>
</feature>
<dbReference type="PANTHER" id="PTHR38703:SF1">
    <property type="entry name" value="ALLERGEN"/>
    <property type="match status" value="1"/>
</dbReference>
<dbReference type="Proteomes" id="UP001310890">
    <property type="component" value="Unassembled WGS sequence"/>
</dbReference>
<organism evidence="2 3">
    <name type="scientific">Meristemomyces frigidus</name>
    <dbReference type="NCBI Taxonomy" id="1508187"/>
    <lineage>
        <taxon>Eukaryota</taxon>
        <taxon>Fungi</taxon>
        <taxon>Dikarya</taxon>
        <taxon>Ascomycota</taxon>
        <taxon>Pezizomycotina</taxon>
        <taxon>Dothideomycetes</taxon>
        <taxon>Dothideomycetidae</taxon>
        <taxon>Mycosphaerellales</taxon>
        <taxon>Teratosphaeriaceae</taxon>
        <taxon>Meristemomyces</taxon>
    </lineage>
</organism>
<evidence type="ECO:0000313" key="2">
    <source>
        <dbReference type="EMBL" id="KAK5112609.1"/>
    </source>
</evidence>
<reference evidence="2" key="1">
    <citation type="submission" date="2023-08" db="EMBL/GenBank/DDBJ databases">
        <title>Black Yeasts Isolated from many extreme environments.</title>
        <authorList>
            <person name="Coleine C."/>
            <person name="Stajich J.E."/>
            <person name="Selbmann L."/>
        </authorList>
    </citation>
    <scope>NUCLEOTIDE SEQUENCE</scope>
    <source>
        <strain evidence="2">CCFEE 5401</strain>
    </source>
</reference>
<feature type="region of interest" description="Disordered" evidence="1">
    <location>
        <begin position="498"/>
        <end position="525"/>
    </location>
</feature>
<gene>
    <name evidence="2" type="ORF">LTR62_003924</name>
</gene>